<feature type="transmembrane region" description="Helical" evidence="1">
    <location>
        <begin position="48"/>
        <end position="67"/>
    </location>
</feature>
<comment type="caution">
    <text evidence="2">The sequence shown here is derived from an EMBL/GenBank/DDBJ whole genome shotgun (WGS) entry which is preliminary data.</text>
</comment>
<feature type="transmembrane region" description="Helical" evidence="1">
    <location>
        <begin position="120"/>
        <end position="144"/>
    </location>
</feature>
<evidence type="ECO:0000313" key="3">
    <source>
        <dbReference type="Proteomes" id="UP001385951"/>
    </source>
</evidence>
<keyword evidence="1" id="KW-0812">Transmembrane</keyword>
<dbReference type="Proteomes" id="UP001385951">
    <property type="component" value="Unassembled WGS sequence"/>
</dbReference>
<dbReference type="PANTHER" id="PTHR40465:SF1">
    <property type="entry name" value="DUF6534 DOMAIN-CONTAINING PROTEIN"/>
    <property type="match status" value="1"/>
</dbReference>
<reference evidence="2 3" key="1">
    <citation type="submission" date="2022-09" db="EMBL/GenBank/DDBJ databases">
        <authorList>
            <person name="Palmer J.M."/>
        </authorList>
    </citation>
    <scope>NUCLEOTIDE SEQUENCE [LARGE SCALE GENOMIC DNA]</scope>
    <source>
        <strain evidence="2 3">DSM 7382</strain>
    </source>
</reference>
<keyword evidence="1" id="KW-1133">Transmembrane helix</keyword>
<accession>A0AAW0G1Z1</accession>
<protein>
    <submittedName>
        <fullName evidence="2">Uncharacterized protein</fullName>
    </submittedName>
</protein>
<keyword evidence="3" id="KW-1185">Reference proteome</keyword>
<keyword evidence="1" id="KW-0472">Membrane</keyword>
<dbReference type="AlphaFoldDB" id="A0AAW0G1Z1"/>
<evidence type="ECO:0000313" key="2">
    <source>
        <dbReference type="EMBL" id="KAK7683656.1"/>
    </source>
</evidence>
<organism evidence="2 3">
    <name type="scientific">Cerrena zonata</name>
    <dbReference type="NCBI Taxonomy" id="2478898"/>
    <lineage>
        <taxon>Eukaryota</taxon>
        <taxon>Fungi</taxon>
        <taxon>Dikarya</taxon>
        <taxon>Basidiomycota</taxon>
        <taxon>Agaricomycotina</taxon>
        <taxon>Agaricomycetes</taxon>
        <taxon>Polyporales</taxon>
        <taxon>Cerrenaceae</taxon>
        <taxon>Cerrena</taxon>
    </lineage>
</organism>
<dbReference type="EMBL" id="JASBNA010000029">
    <property type="protein sequence ID" value="KAK7683656.1"/>
    <property type="molecule type" value="Genomic_DNA"/>
</dbReference>
<gene>
    <name evidence="2" type="ORF">QCA50_013032</name>
</gene>
<proteinExistence type="predicted"/>
<evidence type="ECO:0000256" key="1">
    <source>
        <dbReference type="SAM" id="Phobius"/>
    </source>
</evidence>
<dbReference type="PANTHER" id="PTHR40465">
    <property type="entry name" value="CHROMOSOME 1, WHOLE GENOME SHOTGUN SEQUENCE"/>
    <property type="match status" value="1"/>
</dbReference>
<feature type="transmembrane region" description="Helical" evidence="1">
    <location>
        <begin position="87"/>
        <end position="108"/>
    </location>
</feature>
<sequence>MEAFPSIPSLVGGFVEGIGISNILFGISIAQAYVYTQNWERDPQWMKSLAISVILLETASTVFVQRQQYFYSVLAIGNPLSLEKIDWSIPAALAFEILSEIIVQGFYVHRMWIFSKNRALTIGTSFFLACRYGFFLSEGIYLLIDLAIDVL</sequence>
<name>A0AAW0G1Z1_9APHY</name>
<feature type="transmembrane region" description="Helical" evidence="1">
    <location>
        <begin position="12"/>
        <end position="36"/>
    </location>
</feature>